<keyword evidence="2" id="KW-1185">Reference proteome</keyword>
<dbReference type="AlphaFoldDB" id="A0AAD8NCA2"/>
<sequence>MFRLKIKPTDLWKAKSVPTVYHLYGSFGSYLNGSVYWIARKANSVLVVAFDLSGNGQREILLPTGVSNDLNLRFLNGSLCLADSDDSHVNICSLNRCGVEDSWSKLFSVEISVSLKVFQPIAFSRSQNAERFDVRAYTESMLKLSFDVNEEQEKELNEEQEKDKK</sequence>
<organism evidence="1 2">
    <name type="scientific">Heracleum sosnowskyi</name>
    <dbReference type="NCBI Taxonomy" id="360622"/>
    <lineage>
        <taxon>Eukaryota</taxon>
        <taxon>Viridiplantae</taxon>
        <taxon>Streptophyta</taxon>
        <taxon>Embryophyta</taxon>
        <taxon>Tracheophyta</taxon>
        <taxon>Spermatophyta</taxon>
        <taxon>Magnoliopsida</taxon>
        <taxon>eudicotyledons</taxon>
        <taxon>Gunneridae</taxon>
        <taxon>Pentapetalae</taxon>
        <taxon>asterids</taxon>
        <taxon>campanulids</taxon>
        <taxon>Apiales</taxon>
        <taxon>Apiaceae</taxon>
        <taxon>Apioideae</taxon>
        <taxon>apioid superclade</taxon>
        <taxon>Tordylieae</taxon>
        <taxon>Tordyliinae</taxon>
        <taxon>Heracleum</taxon>
    </lineage>
</organism>
<evidence type="ECO:0000313" key="2">
    <source>
        <dbReference type="Proteomes" id="UP001237642"/>
    </source>
</evidence>
<accession>A0AAD8NCA2</accession>
<gene>
    <name evidence="1" type="ORF">POM88_004129</name>
</gene>
<protein>
    <recommendedName>
        <fullName evidence="3">F-box associated domain-containing protein</fullName>
    </recommendedName>
</protein>
<name>A0AAD8NCA2_9APIA</name>
<proteinExistence type="predicted"/>
<reference evidence="1" key="2">
    <citation type="submission" date="2023-05" db="EMBL/GenBank/DDBJ databases">
        <authorList>
            <person name="Schelkunov M.I."/>
        </authorList>
    </citation>
    <scope>NUCLEOTIDE SEQUENCE</scope>
    <source>
        <strain evidence="1">Hsosn_3</strain>
        <tissue evidence="1">Leaf</tissue>
    </source>
</reference>
<comment type="caution">
    <text evidence="1">The sequence shown here is derived from an EMBL/GenBank/DDBJ whole genome shotgun (WGS) entry which is preliminary data.</text>
</comment>
<dbReference type="Proteomes" id="UP001237642">
    <property type="component" value="Unassembled WGS sequence"/>
</dbReference>
<reference evidence="1" key="1">
    <citation type="submission" date="2023-02" db="EMBL/GenBank/DDBJ databases">
        <title>Genome of toxic invasive species Heracleum sosnowskyi carries increased number of genes despite the absence of recent whole-genome duplications.</title>
        <authorList>
            <person name="Schelkunov M."/>
            <person name="Shtratnikova V."/>
            <person name="Makarenko M."/>
            <person name="Klepikova A."/>
            <person name="Omelchenko D."/>
            <person name="Novikova G."/>
            <person name="Obukhova E."/>
            <person name="Bogdanov V."/>
            <person name="Penin A."/>
            <person name="Logacheva M."/>
        </authorList>
    </citation>
    <scope>NUCLEOTIDE SEQUENCE</scope>
    <source>
        <strain evidence="1">Hsosn_3</strain>
        <tissue evidence="1">Leaf</tissue>
    </source>
</reference>
<evidence type="ECO:0000313" key="1">
    <source>
        <dbReference type="EMBL" id="KAK1404524.1"/>
    </source>
</evidence>
<dbReference type="EMBL" id="JAUIZM010000001">
    <property type="protein sequence ID" value="KAK1404524.1"/>
    <property type="molecule type" value="Genomic_DNA"/>
</dbReference>
<evidence type="ECO:0008006" key="3">
    <source>
        <dbReference type="Google" id="ProtNLM"/>
    </source>
</evidence>